<keyword evidence="5 6" id="KW-0449">Lipoprotein</keyword>
<evidence type="ECO:0000256" key="3">
    <source>
        <dbReference type="ARBA" id="ARBA00023136"/>
    </source>
</evidence>
<dbReference type="GO" id="GO:0005886">
    <property type="term" value="C:plasma membrane"/>
    <property type="evidence" value="ECO:0007669"/>
    <property type="project" value="UniProtKB-SubCell"/>
</dbReference>
<evidence type="ECO:0000256" key="4">
    <source>
        <dbReference type="ARBA" id="ARBA00023139"/>
    </source>
</evidence>
<dbReference type="Proteomes" id="UP000295636">
    <property type="component" value="Unassembled WGS sequence"/>
</dbReference>
<feature type="region of interest" description="Disordered" evidence="7">
    <location>
        <begin position="24"/>
        <end position="45"/>
    </location>
</feature>
<dbReference type="InterPro" id="IPR050490">
    <property type="entry name" value="Bact_solute-bd_prot1"/>
</dbReference>
<dbReference type="Gene3D" id="3.40.190.10">
    <property type="entry name" value="Periplasmic binding protein-like II"/>
    <property type="match status" value="2"/>
</dbReference>
<name>A0A4R5KXG3_9BACL</name>
<keyword evidence="1 6" id="KW-1003">Cell membrane</keyword>
<proteinExistence type="inferred from homology"/>
<dbReference type="PROSITE" id="PS51257">
    <property type="entry name" value="PROKAR_LIPOPROTEIN"/>
    <property type="match status" value="1"/>
</dbReference>
<comment type="caution">
    <text evidence="8">The sequence shown here is derived from an EMBL/GenBank/DDBJ whole genome shotgun (WGS) entry which is preliminary data.</text>
</comment>
<dbReference type="Pfam" id="PF01547">
    <property type="entry name" value="SBP_bac_1"/>
    <property type="match status" value="1"/>
</dbReference>
<keyword evidence="6" id="KW-0813">Transport</keyword>
<evidence type="ECO:0000256" key="6">
    <source>
        <dbReference type="RuleBase" id="RU365005"/>
    </source>
</evidence>
<evidence type="ECO:0000256" key="5">
    <source>
        <dbReference type="ARBA" id="ARBA00023288"/>
    </source>
</evidence>
<organism evidence="8 9">
    <name type="scientific">Paenibacillus piri</name>
    <dbReference type="NCBI Taxonomy" id="2547395"/>
    <lineage>
        <taxon>Bacteria</taxon>
        <taxon>Bacillati</taxon>
        <taxon>Bacillota</taxon>
        <taxon>Bacilli</taxon>
        <taxon>Bacillales</taxon>
        <taxon>Paenibacillaceae</taxon>
        <taxon>Paenibacillus</taxon>
    </lineage>
</organism>
<dbReference type="GO" id="GO:0015144">
    <property type="term" value="F:carbohydrate transmembrane transporter activity"/>
    <property type="evidence" value="ECO:0007669"/>
    <property type="project" value="InterPro"/>
</dbReference>
<feature type="compositionally biased region" description="Basic and acidic residues" evidence="7">
    <location>
        <begin position="413"/>
        <end position="431"/>
    </location>
</feature>
<dbReference type="AlphaFoldDB" id="A0A4R5KXG3"/>
<evidence type="ECO:0000313" key="9">
    <source>
        <dbReference type="Proteomes" id="UP000295636"/>
    </source>
</evidence>
<protein>
    <recommendedName>
        <fullName evidence="6">Maltodextrin-binding protein</fullName>
    </recommendedName>
</protein>
<dbReference type="PRINTS" id="PR00181">
    <property type="entry name" value="MALTOSEBP"/>
</dbReference>
<dbReference type="PANTHER" id="PTHR43649">
    <property type="entry name" value="ARABINOSE-BINDING PROTEIN-RELATED"/>
    <property type="match status" value="1"/>
</dbReference>
<dbReference type="SUPFAM" id="SSF53850">
    <property type="entry name" value="Periplasmic binding protein-like II"/>
    <property type="match status" value="1"/>
</dbReference>
<evidence type="ECO:0000256" key="2">
    <source>
        <dbReference type="ARBA" id="ARBA00022729"/>
    </source>
</evidence>
<evidence type="ECO:0000256" key="7">
    <source>
        <dbReference type="SAM" id="MobiDB-lite"/>
    </source>
</evidence>
<keyword evidence="2 6" id="KW-0732">Signal</keyword>
<feature type="chain" id="PRO_5021038324" description="Maltodextrin-binding protein" evidence="6">
    <location>
        <begin position="24"/>
        <end position="431"/>
    </location>
</feature>
<dbReference type="InterPro" id="IPR006059">
    <property type="entry name" value="SBP"/>
</dbReference>
<comment type="subcellular location">
    <subcellularLocation>
        <location evidence="6">Cell membrane</location>
        <topology evidence="6">Lipid-anchor</topology>
    </subcellularLocation>
</comment>
<keyword evidence="4" id="KW-0564">Palmitate</keyword>
<reference evidence="8 9" key="1">
    <citation type="submission" date="2019-03" db="EMBL/GenBank/DDBJ databases">
        <title>This is whole genome sequence of Paenibacillus sp MS74 strain.</title>
        <authorList>
            <person name="Trinh H.N."/>
        </authorList>
    </citation>
    <scope>NUCLEOTIDE SEQUENCE [LARGE SCALE GENOMIC DNA]</scope>
    <source>
        <strain evidence="8 9">MS74</strain>
    </source>
</reference>
<feature type="region of interest" description="Disordered" evidence="7">
    <location>
        <begin position="409"/>
        <end position="431"/>
    </location>
</feature>
<gene>
    <name evidence="8" type="ORF">E1757_07635</name>
</gene>
<sequence>MKKMVATAAAASLLAVTVLSGCASSNGGGPKNQAGTEGESGEAKPKDVTLSFLSWYNADSMKDVIAEFNKKYPNIKIDLQFAPPVKDYNEKLKVLTVAGETPDLFYLSAENKFDLMKNGYAMDISDQPVFKNLNKANVEMYKYNGKQFGFAPDAWAGGILYNKKQFEQAGVKPPQTWNEFVDVMKKIKAAGMTPFIERGTFLWTLANGIFINDVIAKNPAFDQEVIDGKKKYEDGWTAPFQMWNRDIIQSGLISKDLLGVGSEQFINDFAAEKVAMLVGNADHLGKIVKANPNLQVGIFPLVGTEPGTKVLYGAVNVGIAVGAKTKHKEEALAFLNFIGTQVGITPYQKMTGQMVGIPGVKYEVSPVMEQFNRMYSNNEIGLYLPQNYFGELSASILDEMIKASQDVLAGGAKPEDVPKRMDKKRKDLSNK</sequence>
<feature type="signal peptide" evidence="6">
    <location>
        <begin position="1"/>
        <end position="23"/>
    </location>
</feature>
<keyword evidence="9" id="KW-1185">Reference proteome</keyword>
<accession>A0A4R5KXG3</accession>
<evidence type="ECO:0000313" key="8">
    <source>
        <dbReference type="EMBL" id="TDF99690.1"/>
    </source>
</evidence>
<keyword evidence="3" id="KW-0472">Membrane</keyword>
<dbReference type="OrthoDB" id="9798191at2"/>
<comment type="similarity">
    <text evidence="6">Belongs to the bacterial solute-binding protein 1 family.</text>
</comment>
<dbReference type="InterPro" id="IPR006060">
    <property type="entry name" value="Maltose/Cyclodextrin-bd"/>
</dbReference>
<dbReference type="PANTHER" id="PTHR43649:SF33">
    <property type="entry name" value="POLYGALACTURONAN_RHAMNOGALACTURONAN-BINDING PROTEIN YTCQ"/>
    <property type="match status" value="1"/>
</dbReference>
<evidence type="ECO:0000256" key="1">
    <source>
        <dbReference type="ARBA" id="ARBA00022475"/>
    </source>
</evidence>
<keyword evidence="6" id="KW-0762">Sugar transport</keyword>
<dbReference type="EMBL" id="SMRT01000002">
    <property type="protein sequence ID" value="TDF99690.1"/>
    <property type="molecule type" value="Genomic_DNA"/>
</dbReference>